<evidence type="ECO:0000256" key="1">
    <source>
        <dbReference type="SAM" id="MobiDB-lite"/>
    </source>
</evidence>
<reference evidence="2 3" key="1">
    <citation type="journal article" date="2021" name="Nat. Plants">
        <title>The Taxus genome provides insights into paclitaxel biosynthesis.</title>
        <authorList>
            <person name="Xiong X."/>
            <person name="Gou J."/>
            <person name="Liao Q."/>
            <person name="Li Y."/>
            <person name="Zhou Q."/>
            <person name="Bi G."/>
            <person name="Li C."/>
            <person name="Du R."/>
            <person name="Wang X."/>
            <person name="Sun T."/>
            <person name="Guo L."/>
            <person name="Liang H."/>
            <person name="Lu P."/>
            <person name="Wu Y."/>
            <person name="Zhang Z."/>
            <person name="Ro D.K."/>
            <person name="Shang Y."/>
            <person name="Huang S."/>
            <person name="Yan J."/>
        </authorList>
    </citation>
    <scope>NUCLEOTIDE SEQUENCE [LARGE SCALE GENOMIC DNA]</scope>
    <source>
        <strain evidence="2">Ta-2019</strain>
    </source>
</reference>
<feature type="compositionally biased region" description="Gly residues" evidence="1">
    <location>
        <begin position="33"/>
        <end position="57"/>
    </location>
</feature>
<gene>
    <name evidence="2" type="ORF">KI387_025246</name>
</gene>
<proteinExistence type="predicted"/>
<sequence length="57" mass="5448">LLWVRELKVGLARSRVADGECPPRGKGISTGSVIGGGDDGSSSTGGGDDGCSSVGGG</sequence>
<keyword evidence="3" id="KW-1185">Reference proteome</keyword>
<feature type="non-terminal residue" evidence="2">
    <location>
        <position position="1"/>
    </location>
</feature>
<evidence type="ECO:0000313" key="2">
    <source>
        <dbReference type="EMBL" id="KAH9316619.1"/>
    </source>
</evidence>
<accession>A0AA38G8U2</accession>
<name>A0AA38G8U2_TAXCH</name>
<dbReference type="AlphaFoldDB" id="A0AA38G8U2"/>
<dbReference type="Proteomes" id="UP000824469">
    <property type="component" value="Unassembled WGS sequence"/>
</dbReference>
<dbReference type="EMBL" id="JAHRHJ020000005">
    <property type="protein sequence ID" value="KAH9316619.1"/>
    <property type="molecule type" value="Genomic_DNA"/>
</dbReference>
<comment type="caution">
    <text evidence="2">The sequence shown here is derived from an EMBL/GenBank/DDBJ whole genome shotgun (WGS) entry which is preliminary data.</text>
</comment>
<evidence type="ECO:0000313" key="3">
    <source>
        <dbReference type="Proteomes" id="UP000824469"/>
    </source>
</evidence>
<feature type="non-terminal residue" evidence="2">
    <location>
        <position position="57"/>
    </location>
</feature>
<feature type="region of interest" description="Disordered" evidence="1">
    <location>
        <begin position="18"/>
        <end position="57"/>
    </location>
</feature>
<protein>
    <submittedName>
        <fullName evidence="2">Uncharacterized protein</fullName>
    </submittedName>
</protein>
<organism evidence="2 3">
    <name type="scientific">Taxus chinensis</name>
    <name type="common">Chinese yew</name>
    <name type="synonym">Taxus wallichiana var. chinensis</name>
    <dbReference type="NCBI Taxonomy" id="29808"/>
    <lineage>
        <taxon>Eukaryota</taxon>
        <taxon>Viridiplantae</taxon>
        <taxon>Streptophyta</taxon>
        <taxon>Embryophyta</taxon>
        <taxon>Tracheophyta</taxon>
        <taxon>Spermatophyta</taxon>
        <taxon>Pinopsida</taxon>
        <taxon>Pinidae</taxon>
        <taxon>Conifers II</taxon>
        <taxon>Cupressales</taxon>
        <taxon>Taxaceae</taxon>
        <taxon>Taxus</taxon>
    </lineage>
</organism>